<gene>
    <name evidence="1" type="ORF">DF185_07990</name>
</gene>
<keyword evidence="2" id="KW-1185">Reference proteome</keyword>
<dbReference type="EMBL" id="QFLI01000003">
    <property type="protein sequence ID" value="PXY01416.1"/>
    <property type="molecule type" value="Genomic_DNA"/>
</dbReference>
<comment type="caution">
    <text evidence="1">The sequence shown here is derived from an EMBL/GenBank/DDBJ whole genome shotgun (WGS) entry which is preliminary data.</text>
</comment>
<dbReference type="AlphaFoldDB" id="A0A2V3ZYL0"/>
<dbReference type="RefSeq" id="WP_110360228.1">
    <property type="nucleotide sequence ID" value="NZ_QFLI01000003.1"/>
</dbReference>
<proteinExistence type="predicted"/>
<evidence type="ECO:0000313" key="2">
    <source>
        <dbReference type="Proteomes" id="UP000248079"/>
    </source>
</evidence>
<dbReference type="Proteomes" id="UP000248079">
    <property type="component" value="Unassembled WGS sequence"/>
</dbReference>
<reference evidence="1 2" key="1">
    <citation type="submission" date="2018-05" db="EMBL/GenBank/DDBJ databases">
        <title>Marinifilum breve JC075T sp. nov., a marine bacterium isolated from Yongle Blue Hole in the South China Sea.</title>
        <authorList>
            <person name="Fu T."/>
        </authorList>
    </citation>
    <scope>NUCLEOTIDE SEQUENCE [LARGE SCALE GENOMIC DNA]</scope>
    <source>
        <strain evidence="1 2">JC075</strain>
    </source>
</reference>
<sequence>MRCKTCGTYYLNVQNSDSQNVELETNLCPKCQPTPPPEDNSTVLTDYVWTQENKSRLDQMKESLSYELKCRIELVTLNIKLRLFNKLKYSSVNKFVLFDFNFFGSEFKLFFEKLRLRKIIFEDLLKKYLEINFNDILQKYIDVIQSFRKELYGNSDKKKLVKILLLDFRIKNLLSLNIKSNKTDNWKEYFKVENVFADNNRFLFRSRQFLKSRLENTFLTLNNIVLYPNFVLF</sequence>
<protein>
    <submittedName>
        <fullName evidence="1">Uncharacterized protein</fullName>
    </submittedName>
</protein>
<accession>A0A2V3ZYL0</accession>
<organism evidence="1 2">
    <name type="scientific">Marinifilum breve</name>
    <dbReference type="NCBI Taxonomy" id="2184082"/>
    <lineage>
        <taxon>Bacteria</taxon>
        <taxon>Pseudomonadati</taxon>
        <taxon>Bacteroidota</taxon>
        <taxon>Bacteroidia</taxon>
        <taxon>Marinilabiliales</taxon>
        <taxon>Marinifilaceae</taxon>
    </lineage>
</organism>
<name>A0A2V3ZYL0_9BACT</name>
<evidence type="ECO:0000313" key="1">
    <source>
        <dbReference type="EMBL" id="PXY01416.1"/>
    </source>
</evidence>